<evidence type="ECO:0000259" key="15">
    <source>
        <dbReference type="PROSITE" id="PS50112"/>
    </source>
</evidence>
<evidence type="ECO:0000256" key="11">
    <source>
        <dbReference type="ARBA" id="ARBA00023012"/>
    </source>
</evidence>
<dbReference type="SMART" id="SM00091">
    <property type="entry name" value="PAS"/>
    <property type="match status" value="5"/>
</dbReference>
<dbReference type="Gene3D" id="3.30.450.20">
    <property type="entry name" value="PAS domain"/>
    <property type="match status" value="6"/>
</dbReference>
<evidence type="ECO:0000313" key="17">
    <source>
        <dbReference type="EMBL" id="POZ50579.1"/>
    </source>
</evidence>
<dbReference type="PRINTS" id="PR00344">
    <property type="entry name" value="BCTRLSENSOR"/>
</dbReference>
<keyword evidence="6 13" id="KW-0812">Transmembrane</keyword>
<feature type="domain" description="PAC" evidence="16">
    <location>
        <begin position="691"/>
        <end position="743"/>
    </location>
</feature>
<dbReference type="InterPro" id="IPR000700">
    <property type="entry name" value="PAS-assoc_C"/>
</dbReference>
<dbReference type="Pfam" id="PF13493">
    <property type="entry name" value="DUF4118"/>
    <property type="match status" value="1"/>
</dbReference>
<feature type="transmembrane region" description="Helical" evidence="13">
    <location>
        <begin position="12"/>
        <end position="32"/>
    </location>
</feature>
<feature type="domain" description="PAC" evidence="16">
    <location>
        <begin position="564"/>
        <end position="616"/>
    </location>
</feature>
<feature type="domain" description="PAS" evidence="15">
    <location>
        <begin position="739"/>
        <end position="785"/>
    </location>
</feature>
<evidence type="ECO:0000256" key="8">
    <source>
        <dbReference type="ARBA" id="ARBA00022777"/>
    </source>
</evidence>
<evidence type="ECO:0000259" key="14">
    <source>
        <dbReference type="PROSITE" id="PS50109"/>
    </source>
</evidence>
<dbReference type="CDD" id="cd00130">
    <property type="entry name" value="PAS"/>
    <property type="match status" value="6"/>
</dbReference>
<feature type="domain" description="PAS" evidence="15">
    <location>
        <begin position="249"/>
        <end position="300"/>
    </location>
</feature>
<comment type="subcellular location">
    <subcellularLocation>
        <location evidence="2">Membrane</location>
        <topology evidence="2">Multi-pass membrane protein</topology>
    </subcellularLocation>
</comment>
<evidence type="ECO:0000256" key="13">
    <source>
        <dbReference type="SAM" id="Phobius"/>
    </source>
</evidence>
<dbReference type="Gene3D" id="2.10.70.100">
    <property type="match status" value="1"/>
</dbReference>
<evidence type="ECO:0000256" key="3">
    <source>
        <dbReference type="ARBA" id="ARBA00012438"/>
    </source>
</evidence>
<keyword evidence="7" id="KW-0547">Nucleotide-binding</keyword>
<accession>A0A2S5CIF9</accession>
<feature type="domain" description="PAS" evidence="15">
    <location>
        <begin position="491"/>
        <end position="561"/>
    </location>
</feature>
<dbReference type="Pfam" id="PF08448">
    <property type="entry name" value="PAS_4"/>
    <property type="match status" value="1"/>
</dbReference>
<keyword evidence="9" id="KW-0067">ATP-binding</keyword>
<evidence type="ECO:0000256" key="4">
    <source>
        <dbReference type="ARBA" id="ARBA00022553"/>
    </source>
</evidence>
<dbReference type="InterPro" id="IPR013656">
    <property type="entry name" value="PAS_4"/>
</dbReference>
<dbReference type="Pfam" id="PF08447">
    <property type="entry name" value="PAS_3"/>
    <property type="match status" value="3"/>
</dbReference>
<dbReference type="Gene3D" id="3.30.565.10">
    <property type="entry name" value="Histidine kinase-like ATPase, C-terminal domain"/>
    <property type="match status" value="1"/>
</dbReference>
<evidence type="ECO:0000256" key="9">
    <source>
        <dbReference type="ARBA" id="ARBA00022840"/>
    </source>
</evidence>
<dbReference type="InterPro" id="IPR036097">
    <property type="entry name" value="HisK_dim/P_sf"/>
</dbReference>
<gene>
    <name evidence="17" type="ORF">AADEFJLK_03471</name>
</gene>
<dbReference type="PANTHER" id="PTHR43304">
    <property type="entry name" value="PHYTOCHROME-LIKE PROTEIN CPH1"/>
    <property type="match status" value="1"/>
</dbReference>
<feature type="domain" description="Histidine kinase" evidence="14">
    <location>
        <begin position="891"/>
        <end position="1101"/>
    </location>
</feature>
<dbReference type="SUPFAM" id="SSF55874">
    <property type="entry name" value="ATPase domain of HSP90 chaperone/DNA topoisomerase II/histidine kinase"/>
    <property type="match status" value="1"/>
</dbReference>
<evidence type="ECO:0000256" key="5">
    <source>
        <dbReference type="ARBA" id="ARBA00022679"/>
    </source>
</evidence>
<reference evidence="17 18" key="1">
    <citation type="submission" date="2017-11" db="EMBL/GenBank/DDBJ databases">
        <title>Draft Genome Sequence of Methylobacter psychrotolerans Sph1T, an Obligate Methanotroph from Low-Temperature Environments.</title>
        <authorList>
            <person name="Oshkin I.Y."/>
            <person name="Miroshnikov K."/>
            <person name="Belova S.E."/>
            <person name="Korzhenkov A."/>
            <person name="Toshchakov S.V."/>
            <person name="Dedysh S.N."/>
        </authorList>
    </citation>
    <scope>NUCLEOTIDE SEQUENCE [LARGE SCALE GENOMIC DNA]</scope>
    <source>
        <strain evidence="17 18">Sph1</strain>
    </source>
</reference>
<dbReference type="Proteomes" id="UP000237423">
    <property type="component" value="Unassembled WGS sequence"/>
</dbReference>
<comment type="catalytic activity">
    <reaction evidence="1">
        <text>ATP + protein L-histidine = ADP + protein N-phospho-L-histidine.</text>
        <dbReference type="EC" id="2.7.13.3"/>
    </reaction>
</comment>
<dbReference type="InterPro" id="IPR036890">
    <property type="entry name" value="HATPase_C_sf"/>
</dbReference>
<dbReference type="InterPro" id="IPR001610">
    <property type="entry name" value="PAC"/>
</dbReference>
<dbReference type="FunFam" id="3.30.450.20:FF:000099">
    <property type="entry name" value="Sensory box sensor histidine kinase"/>
    <property type="match status" value="1"/>
</dbReference>
<dbReference type="InterPro" id="IPR004358">
    <property type="entry name" value="Sig_transdc_His_kin-like_C"/>
</dbReference>
<keyword evidence="5" id="KW-0808">Transferase</keyword>
<dbReference type="PROSITE" id="PS50112">
    <property type="entry name" value="PAS"/>
    <property type="match status" value="5"/>
</dbReference>
<feature type="domain" description="PAS" evidence="15">
    <location>
        <begin position="369"/>
        <end position="439"/>
    </location>
</feature>
<keyword evidence="11" id="KW-0902">Two-component regulatory system</keyword>
<feature type="domain" description="PAC" evidence="16">
    <location>
        <begin position="200"/>
        <end position="252"/>
    </location>
</feature>
<dbReference type="SMART" id="SM00086">
    <property type="entry name" value="PAC"/>
    <property type="match status" value="6"/>
</dbReference>
<dbReference type="GO" id="GO:0005524">
    <property type="term" value="F:ATP binding"/>
    <property type="evidence" value="ECO:0007669"/>
    <property type="project" value="UniProtKB-KW"/>
</dbReference>
<dbReference type="NCBIfam" id="TIGR00229">
    <property type="entry name" value="sensory_box"/>
    <property type="match status" value="6"/>
</dbReference>
<evidence type="ECO:0000256" key="1">
    <source>
        <dbReference type="ARBA" id="ARBA00000085"/>
    </source>
</evidence>
<dbReference type="Pfam" id="PF02518">
    <property type="entry name" value="HATPase_c"/>
    <property type="match status" value="1"/>
</dbReference>
<organism evidence="17 18">
    <name type="scientific">Methylovulum psychrotolerans</name>
    <dbReference type="NCBI Taxonomy" id="1704499"/>
    <lineage>
        <taxon>Bacteria</taxon>
        <taxon>Pseudomonadati</taxon>
        <taxon>Pseudomonadota</taxon>
        <taxon>Gammaproteobacteria</taxon>
        <taxon>Methylococcales</taxon>
        <taxon>Methylococcaceae</taxon>
        <taxon>Methylovulum</taxon>
    </lineage>
</organism>
<dbReference type="SMART" id="SM00388">
    <property type="entry name" value="HisKA"/>
    <property type="match status" value="1"/>
</dbReference>
<dbReference type="Gene3D" id="1.10.287.130">
    <property type="match status" value="1"/>
</dbReference>
<dbReference type="InterPro" id="IPR035965">
    <property type="entry name" value="PAS-like_dom_sf"/>
</dbReference>
<evidence type="ECO:0000259" key="16">
    <source>
        <dbReference type="PROSITE" id="PS50113"/>
    </source>
</evidence>
<dbReference type="Pfam" id="PF00512">
    <property type="entry name" value="HisKA"/>
    <property type="match status" value="1"/>
</dbReference>
<dbReference type="InterPro" id="IPR052162">
    <property type="entry name" value="Sensor_kinase/Photoreceptor"/>
</dbReference>
<dbReference type="InterPro" id="IPR003661">
    <property type="entry name" value="HisK_dim/P_dom"/>
</dbReference>
<dbReference type="EC" id="2.7.13.3" evidence="3"/>
<keyword evidence="10 13" id="KW-1133">Transmembrane helix</keyword>
<dbReference type="InterPro" id="IPR025201">
    <property type="entry name" value="KdpD_TM"/>
</dbReference>
<dbReference type="InterPro" id="IPR013655">
    <property type="entry name" value="PAS_fold_3"/>
</dbReference>
<feature type="transmembrane region" description="Helical" evidence="13">
    <location>
        <begin position="87"/>
        <end position="107"/>
    </location>
</feature>
<dbReference type="GO" id="GO:0016020">
    <property type="term" value="C:membrane"/>
    <property type="evidence" value="ECO:0007669"/>
    <property type="project" value="UniProtKB-SubCell"/>
</dbReference>
<sequence length="1113" mass="126979">MDFNTLYLNKGVFYRYISTLLIFCVALALRFILLPVEAGLAFLTFYPAVVVCFYLCGTRAGILMTVLGAILGNYLFIPPFWAFSYTAAGLIGATVFILSGVLIGFVVHRMRYYAEQFNATLTELQATQLRYREVLEEQTETICRFKHDGTILYVNDAYCRLFGKPRESLIGEKWHPVAYDEDIALINEKLNTLTPDNPVVTIENRIYTAGGALRWGQFINRAFFDDEGYLLEMQSIGRDITEQKDQERQLAQLFFALDHIKEAVYLFDERGHFLYTNKEATLMLGYSLEEFLAGMTVRDICPNWTDAKWAKHWQHIREQGRGVIEVNHLTKLGAEFPVEINANFFQYAGHEFSFELVRDISERKRLEKEREQYYRLFELSTDPLCIADPLGCFKVVNPKFVQLTGYEENELLAKPFLDFVLPEDRQTTLAEMQQQIMLRPTLQFENRYVCKDGSILLLSWSAYFDHSDGVTYATAHDITASRQAEIALLKSEQLFRTLAESVPQIVWMTTPDGSNTYFNRRWIEYTGLTLEESYGQGWIRPFHPDDRQRAWDAWKNATETDGNYSIECRLRRADGTYRWWLIRGKSVHDAEGRISHWFGTCTDIEDIKNTENALLAAEKRLNLALEFSELGVWDLDLLHDTAWRTLKHDQIFGYESLQPEWGEAVAMQHVVPEDRGKFSLAFAEADRTGKLLLECRILHKDQSMHWINAQGRVIYDDNARPVQMLGTVADITERKKMEQEMALAATIFNAQEGMFITDSNRLILRVNQAFTRITGYTQAEVKGKNPHILSSGRHDADFYAQMWATLKSHDVWESEIWNRRKNGEIYPEYLIITAVKDATGEISHYVATFNDITQAKIADQKLAEAYKQLQQSLDIQIRQEKLAALGVLVGGLAHEINNPMMGILNYIQFAYEKTDESRSHEVLGKALREINRVVKLVHNMLTFACYPSGTLHTDIASALNHVMGLIEGDLKKADISLHLDVPQALPQVNISCDALEQILLNLLLNAVYGLKTLTKPRSITITARQLANDTVQLQVLDNGTGVPAEIRQKVFDPFFTTKPPGEGTGLGLAISRQIAESVKGQLELADSPQGACFSINLLTASPQNNPENHNKEF</sequence>
<keyword evidence="8" id="KW-0418">Kinase</keyword>
<dbReference type="SUPFAM" id="SSF47384">
    <property type="entry name" value="Homodimeric domain of signal transducing histidine kinase"/>
    <property type="match status" value="1"/>
</dbReference>
<dbReference type="SMART" id="SM00387">
    <property type="entry name" value="HATPase_c"/>
    <property type="match status" value="1"/>
</dbReference>
<dbReference type="RefSeq" id="WP_170065153.1">
    <property type="nucleotide sequence ID" value="NZ_PGFZ01000009.1"/>
</dbReference>
<dbReference type="GO" id="GO:0000155">
    <property type="term" value="F:phosphorelay sensor kinase activity"/>
    <property type="evidence" value="ECO:0007669"/>
    <property type="project" value="InterPro"/>
</dbReference>
<evidence type="ECO:0000256" key="12">
    <source>
        <dbReference type="ARBA" id="ARBA00023136"/>
    </source>
</evidence>
<dbReference type="InterPro" id="IPR000014">
    <property type="entry name" value="PAS"/>
</dbReference>
<keyword evidence="12 13" id="KW-0472">Membrane</keyword>
<proteinExistence type="predicted"/>
<dbReference type="InterPro" id="IPR038318">
    <property type="entry name" value="KdpD_sf"/>
</dbReference>
<dbReference type="Gene3D" id="1.20.120.620">
    <property type="entry name" value="Backbone structure of the membrane domain of e. Coli histidine kinase receptor kdpd"/>
    <property type="match status" value="1"/>
</dbReference>
<feature type="domain" description="PAS" evidence="15">
    <location>
        <begin position="127"/>
        <end position="197"/>
    </location>
</feature>
<evidence type="ECO:0000256" key="2">
    <source>
        <dbReference type="ARBA" id="ARBA00004141"/>
    </source>
</evidence>
<evidence type="ECO:0000256" key="7">
    <source>
        <dbReference type="ARBA" id="ARBA00022741"/>
    </source>
</evidence>
<dbReference type="PANTHER" id="PTHR43304:SF1">
    <property type="entry name" value="PAC DOMAIN-CONTAINING PROTEIN"/>
    <property type="match status" value="1"/>
</dbReference>
<dbReference type="EMBL" id="PGFZ01000009">
    <property type="protein sequence ID" value="POZ50579.1"/>
    <property type="molecule type" value="Genomic_DNA"/>
</dbReference>
<dbReference type="PROSITE" id="PS50109">
    <property type="entry name" value="HIS_KIN"/>
    <property type="match status" value="1"/>
</dbReference>
<dbReference type="InterPro" id="IPR003594">
    <property type="entry name" value="HATPase_dom"/>
</dbReference>
<dbReference type="AlphaFoldDB" id="A0A2S5CIF9"/>
<feature type="domain" description="PAC" evidence="16">
    <location>
        <begin position="812"/>
        <end position="864"/>
    </location>
</feature>
<evidence type="ECO:0000256" key="10">
    <source>
        <dbReference type="ARBA" id="ARBA00022989"/>
    </source>
</evidence>
<dbReference type="CDD" id="cd00082">
    <property type="entry name" value="HisKA"/>
    <property type="match status" value="1"/>
</dbReference>
<dbReference type="Pfam" id="PF13426">
    <property type="entry name" value="PAS_9"/>
    <property type="match status" value="2"/>
</dbReference>
<protein>
    <recommendedName>
        <fullName evidence="3">histidine kinase</fullName>
        <ecNumber evidence="3">2.7.13.3</ecNumber>
    </recommendedName>
</protein>
<name>A0A2S5CIF9_9GAMM</name>
<evidence type="ECO:0000313" key="18">
    <source>
        <dbReference type="Proteomes" id="UP000237423"/>
    </source>
</evidence>
<dbReference type="PROSITE" id="PS50113">
    <property type="entry name" value="PAC"/>
    <property type="match status" value="4"/>
</dbReference>
<dbReference type="SUPFAM" id="SSF55785">
    <property type="entry name" value="PYP-like sensor domain (PAS domain)"/>
    <property type="match status" value="6"/>
</dbReference>
<comment type="caution">
    <text evidence="17">The sequence shown here is derived from an EMBL/GenBank/DDBJ whole genome shotgun (WGS) entry which is preliminary data.</text>
</comment>
<evidence type="ECO:0000256" key="6">
    <source>
        <dbReference type="ARBA" id="ARBA00022692"/>
    </source>
</evidence>
<keyword evidence="4" id="KW-0597">Phosphoprotein</keyword>
<dbReference type="InterPro" id="IPR005467">
    <property type="entry name" value="His_kinase_dom"/>
</dbReference>